<dbReference type="InParanoid" id="F6GY75"/>
<gene>
    <name evidence="1" type="ordered locus">VIT_18s0075g00040</name>
</gene>
<sequence length="52" mass="6131">MVKVLTENPWEKIYFGPLEEEMLLASELFFPRKSTWFGFQKLSLYSKYGGHG</sequence>
<organism evidence="1 2">
    <name type="scientific">Vitis vinifera</name>
    <name type="common">Grape</name>
    <dbReference type="NCBI Taxonomy" id="29760"/>
    <lineage>
        <taxon>Eukaryota</taxon>
        <taxon>Viridiplantae</taxon>
        <taxon>Streptophyta</taxon>
        <taxon>Embryophyta</taxon>
        <taxon>Tracheophyta</taxon>
        <taxon>Spermatophyta</taxon>
        <taxon>Magnoliopsida</taxon>
        <taxon>eudicotyledons</taxon>
        <taxon>Gunneridae</taxon>
        <taxon>Pentapetalae</taxon>
        <taxon>rosids</taxon>
        <taxon>Vitales</taxon>
        <taxon>Vitaceae</taxon>
        <taxon>Viteae</taxon>
        <taxon>Vitis</taxon>
    </lineage>
</organism>
<proteinExistence type="predicted"/>
<dbReference type="PaxDb" id="29760-VIT_18s0075g00040.t01"/>
<accession>F6GY75</accession>
<keyword evidence="2" id="KW-1185">Reference proteome</keyword>
<dbReference type="AlphaFoldDB" id="F6GY75"/>
<evidence type="ECO:0000313" key="2">
    <source>
        <dbReference type="Proteomes" id="UP000009183"/>
    </source>
</evidence>
<name>F6GY75_VITVI</name>
<protein>
    <submittedName>
        <fullName evidence="1">Uncharacterized protein</fullName>
    </submittedName>
</protein>
<dbReference type="Proteomes" id="UP000009183">
    <property type="component" value="Chromosome 18"/>
</dbReference>
<reference evidence="2" key="1">
    <citation type="journal article" date="2007" name="Nature">
        <title>The grapevine genome sequence suggests ancestral hexaploidization in major angiosperm phyla.</title>
        <authorList>
            <consortium name="The French-Italian Public Consortium for Grapevine Genome Characterization."/>
            <person name="Jaillon O."/>
            <person name="Aury J.-M."/>
            <person name="Noel B."/>
            <person name="Policriti A."/>
            <person name="Clepet C."/>
            <person name="Casagrande A."/>
            <person name="Choisne N."/>
            <person name="Aubourg S."/>
            <person name="Vitulo N."/>
            <person name="Jubin C."/>
            <person name="Vezzi A."/>
            <person name="Legeai F."/>
            <person name="Hugueney P."/>
            <person name="Dasilva C."/>
            <person name="Horner D."/>
            <person name="Mica E."/>
            <person name="Jublot D."/>
            <person name="Poulain J."/>
            <person name="Bruyere C."/>
            <person name="Billault A."/>
            <person name="Segurens B."/>
            <person name="Gouyvenoux M."/>
            <person name="Ugarte E."/>
            <person name="Cattonaro F."/>
            <person name="Anthouard V."/>
            <person name="Vico V."/>
            <person name="Del Fabbro C."/>
            <person name="Alaux M."/>
            <person name="Di Gaspero G."/>
            <person name="Dumas V."/>
            <person name="Felice N."/>
            <person name="Paillard S."/>
            <person name="Juman I."/>
            <person name="Moroldo M."/>
            <person name="Scalabrin S."/>
            <person name="Canaguier A."/>
            <person name="Le Clainche I."/>
            <person name="Malacrida G."/>
            <person name="Durand E."/>
            <person name="Pesole G."/>
            <person name="Laucou V."/>
            <person name="Chatelet P."/>
            <person name="Merdinoglu D."/>
            <person name="Delledonne M."/>
            <person name="Pezzotti M."/>
            <person name="Lecharny A."/>
            <person name="Scarpelli C."/>
            <person name="Artiguenave F."/>
            <person name="Pe M.E."/>
            <person name="Valle G."/>
            <person name="Morgante M."/>
            <person name="Caboche M."/>
            <person name="Adam-Blondon A.-F."/>
            <person name="Weissenbach J."/>
            <person name="Quetier F."/>
            <person name="Wincker P."/>
        </authorList>
    </citation>
    <scope>NUCLEOTIDE SEQUENCE [LARGE SCALE GENOMIC DNA]</scope>
    <source>
        <strain evidence="2">cv. Pinot noir / PN40024</strain>
    </source>
</reference>
<dbReference type="HOGENOM" id="CLU_3091221_0_0_1"/>
<evidence type="ECO:0000313" key="1">
    <source>
        <dbReference type="EMBL" id="CCB44911.1"/>
    </source>
</evidence>
<dbReference type="EMBL" id="FN594970">
    <property type="protein sequence ID" value="CCB44911.1"/>
    <property type="molecule type" value="Genomic_DNA"/>
</dbReference>